<keyword evidence="3" id="KW-1185">Reference proteome</keyword>
<dbReference type="Proteomes" id="UP001381693">
    <property type="component" value="Unassembled WGS sequence"/>
</dbReference>
<reference evidence="2 3" key="1">
    <citation type="submission" date="2023-11" db="EMBL/GenBank/DDBJ databases">
        <title>Halocaridina rubra genome assembly.</title>
        <authorList>
            <person name="Smith C."/>
        </authorList>
    </citation>
    <scope>NUCLEOTIDE SEQUENCE [LARGE SCALE GENOMIC DNA]</scope>
    <source>
        <strain evidence="2">EP-1</strain>
        <tissue evidence="2">Whole</tissue>
    </source>
</reference>
<evidence type="ECO:0000313" key="3">
    <source>
        <dbReference type="Proteomes" id="UP001381693"/>
    </source>
</evidence>
<proteinExistence type="predicted"/>
<evidence type="ECO:0000313" key="2">
    <source>
        <dbReference type="EMBL" id="KAK7081579.1"/>
    </source>
</evidence>
<dbReference type="AlphaFoldDB" id="A0AAN9ABA9"/>
<feature type="transmembrane region" description="Helical" evidence="1">
    <location>
        <begin position="20"/>
        <end position="37"/>
    </location>
</feature>
<keyword evidence="1" id="KW-0812">Transmembrane</keyword>
<sequence>NPTSSFAVSADPVDPFLISYFNPCIILVILITFRFLIRSHTEVAHGMPRGTPVENEHPEIYETFHTERFI</sequence>
<dbReference type="EMBL" id="JAXCGZ010004668">
    <property type="protein sequence ID" value="KAK7081579.1"/>
    <property type="molecule type" value="Genomic_DNA"/>
</dbReference>
<protein>
    <submittedName>
        <fullName evidence="2">Uncharacterized protein</fullName>
    </submittedName>
</protein>
<organism evidence="2 3">
    <name type="scientific">Halocaridina rubra</name>
    <name type="common">Hawaiian red shrimp</name>
    <dbReference type="NCBI Taxonomy" id="373956"/>
    <lineage>
        <taxon>Eukaryota</taxon>
        <taxon>Metazoa</taxon>
        <taxon>Ecdysozoa</taxon>
        <taxon>Arthropoda</taxon>
        <taxon>Crustacea</taxon>
        <taxon>Multicrustacea</taxon>
        <taxon>Malacostraca</taxon>
        <taxon>Eumalacostraca</taxon>
        <taxon>Eucarida</taxon>
        <taxon>Decapoda</taxon>
        <taxon>Pleocyemata</taxon>
        <taxon>Caridea</taxon>
        <taxon>Atyoidea</taxon>
        <taxon>Atyidae</taxon>
        <taxon>Halocaridina</taxon>
    </lineage>
</organism>
<gene>
    <name evidence="2" type="ORF">SK128_015217</name>
</gene>
<feature type="non-terminal residue" evidence="2">
    <location>
        <position position="1"/>
    </location>
</feature>
<evidence type="ECO:0000256" key="1">
    <source>
        <dbReference type="SAM" id="Phobius"/>
    </source>
</evidence>
<comment type="caution">
    <text evidence="2">The sequence shown here is derived from an EMBL/GenBank/DDBJ whole genome shotgun (WGS) entry which is preliminary data.</text>
</comment>
<keyword evidence="1" id="KW-0472">Membrane</keyword>
<keyword evidence="1" id="KW-1133">Transmembrane helix</keyword>
<accession>A0AAN9ABA9</accession>
<name>A0AAN9ABA9_HALRR</name>